<dbReference type="SUPFAM" id="SSF51182">
    <property type="entry name" value="RmlC-like cupins"/>
    <property type="match status" value="1"/>
</dbReference>
<organism evidence="2 3">
    <name type="scientific">Mariniphaga sediminis</name>
    <dbReference type="NCBI Taxonomy" id="1628158"/>
    <lineage>
        <taxon>Bacteria</taxon>
        <taxon>Pseudomonadati</taxon>
        <taxon>Bacteroidota</taxon>
        <taxon>Bacteroidia</taxon>
        <taxon>Marinilabiliales</taxon>
        <taxon>Prolixibacteraceae</taxon>
        <taxon>Mariniphaga</taxon>
    </lineage>
</organism>
<dbReference type="OrthoDB" id="9811153at2"/>
<dbReference type="Pfam" id="PF07883">
    <property type="entry name" value="Cupin_2"/>
    <property type="match status" value="1"/>
</dbReference>
<proteinExistence type="predicted"/>
<dbReference type="Gene3D" id="2.60.120.10">
    <property type="entry name" value="Jelly Rolls"/>
    <property type="match status" value="1"/>
</dbReference>
<reference evidence="2 3" key="1">
    <citation type="journal article" date="2015" name="Int. J. Syst. Evol. Microbiol.">
        <title>Mariniphaga sediminis sp. nov., isolated from coastal sediment.</title>
        <authorList>
            <person name="Wang F.Q."/>
            <person name="Shen Q.Y."/>
            <person name="Chen G.J."/>
            <person name="Du Z.J."/>
        </authorList>
    </citation>
    <scope>NUCLEOTIDE SEQUENCE [LARGE SCALE GENOMIC DNA]</scope>
    <source>
        <strain evidence="2 3">SY21</strain>
    </source>
</reference>
<accession>A0A399CY97</accession>
<dbReference type="InterPro" id="IPR053146">
    <property type="entry name" value="QDO-like"/>
</dbReference>
<dbReference type="AlphaFoldDB" id="A0A399CY97"/>
<dbReference type="InterPro" id="IPR013096">
    <property type="entry name" value="Cupin_2"/>
</dbReference>
<evidence type="ECO:0000259" key="1">
    <source>
        <dbReference type="Pfam" id="PF07883"/>
    </source>
</evidence>
<dbReference type="InterPro" id="IPR014710">
    <property type="entry name" value="RmlC-like_jellyroll"/>
</dbReference>
<dbReference type="EMBL" id="QWET01000009">
    <property type="protein sequence ID" value="RIH64644.1"/>
    <property type="molecule type" value="Genomic_DNA"/>
</dbReference>
<keyword evidence="3" id="KW-1185">Reference proteome</keyword>
<evidence type="ECO:0000313" key="3">
    <source>
        <dbReference type="Proteomes" id="UP000266441"/>
    </source>
</evidence>
<comment type="caution">
    <text evidence="2">The sequence shown here is derived from an EMBL/GenBank/DDBJ whole genome shotgun (WGS) entry which is preliminary data.</text>
</comment>
<sequence length="165" mass="18332">MKTRSKNEELLVLTDVIKVLVSNSETQSGYAVFEENVPPLGGPPPHSHPDEEIFYVLEGNFEFILNNVENPFKVLPGSVVHVPSNAIHTFKNVGNTPGKMVVLLNPGNLLDYFRAIGTVIKNAKDRPDLTLVPDISQLDLSKAFKLAPEHNIEFFLPEVMKNDVN</sequence>
<dbReference type="PANTHER" id="PTHR36440">
    <property type="entry name" value="PUTATIVE (AFU_ORTHOLOGUE AFUA_8G07350)-RELATED"/>
    <property type="match status" value="1"/>
</dbReference>
<feature type="domain" description="Cupin type-2" evidence="1">
    <location>
        <begin position="35"/>
        <end position="102"/>
    </location>
</feature>
<evidence type="ECO:0000313" key="2">
    <source>
        <dbReference type="EMBL" id="RIH64644.1"/>
    </source>
</evidence>
<dbReference type="Proteomes" id="UP000266441">
    <property type="component" value="Unassembled WGS sequence"/>
</dbReference>
<dbReference type="PANTHER" id="PTHR36440:SF1">
    <property type="entry name" value="PUTATIVE (AFU_ORTHOLOGUE AFUA_8G07350)-RELATED"/>
    <property type="match status" value="1"/>
</dbReference>
<gene>
    <name evidence="2" type="ORF">D1164_13460</name>
</gene>
<dbReference type="RefSeq" id="WP_119350516.1">
    <property type="nucleotide sequence ID" value="NZ_JBFHKJ010000057.1"/>
</dbReference>
<protein>
    <submittedName>
        <fullName evidence="2">Cupin domain-containing protein</fullName>
    </submittedName>
</protein>
<name>A0A399CY97_9BACT</name>
<dbReference type="InterPro" id="IPR011051">
    <property type="entry name" value="RmlC_Cupin_sf"/>
</dbReference>